<dbReference type="InterPro" id="IPR006139">
    <property type="entry name" value="D-isomer_2_OHA_DH_cat_dom"/>
</dbReference>
<evidence type="ECO:0000313" key="7">
    <source>
        <dbReference type="Proteomes" id="UP001500804"/>
    </source>
</evidence>
<gene>
    <name evidence="6" type="ORF">GCM10023320_35220</name>
</gene>
<dbReference type="InterPro" id="IPR029753">
    <property type="entry name" value="D-isomer_DH_CS"/>
</dbReference>
<proteinExistence type="inferred from homology"/>
<evidence type="ECO:0000256" key="1">
    <source>
        <dbReference type="ARBA" id="ARBA00005854"/>
    </source>
</evidence>
<keyword evidence="7" id="KW-1185">Reference proteome</keyword>
<name>A0ABP9NLT3_9PSEU</name>
<protein>
    <submittedName>
        <fullName evidence="6">D-glycerate dehydrogenase</fullName>
    </submittedName>
</protein>
<accession>A0ABP9NLT3</accession>
<dbReference type="InterPro" id="IPR036291">
    <property type="entry name" value="NAD(P)-bd_dom_sf"/>
</dbReference>
<evidence type="ECO:0000259" key="5">
    <source>
        <dbReference type="Pfam" id="PF02826"/>
    </source>
</evidence>
<comment type="similarity">
    <text evidence="1 3">Belongs to the D-isomer specific 2-hydroxyacid dehydrogenase family.</text>
</comment>
<keyword evidence="2 3" id="KW-0560">Oxidoreductase</keyword>
<dbReference type="Gene3D" id="3.40.50.720">
    <property type="entry name" value="NAD(P)-binding Rossmann-like Domain"/>
    <property type="match status" value="2"/>
</dbReference>
<dbReference type="PANTHER" id="PTHR10996">
    <property type="entry name" value="2-HYDROXYACID DEHYDROGENASE-RELATED"/>
    <property type="match status" value="1"/>
</dbReference>
<dbReference type="SUPFAM" id="SSF51735">
    <property type="entry name" value="NAD(P)-binding Rossmann-fold domains"/>
    <property type="match status" value="1"/>
</dbReference>
<dbReference type="SUPFAM" id="SSF52283">
    <property type="entry name" value="Formate/glycerate dehydrogenase catalytic domain-like"/>
    <property type="match status" value="1"/>
</dbReference>
<evidence type="ECO:0000313" key="6">
    <source>
        <dbReference type="EMBL" id="GAA5123461.1"/>
    </source>
</evidence>
<comment type="caution">
    <text evidence="6">The sequence shown here is derived from an EMBL/GenBank/DDBJ whole genome shotgun (WGS) entry which is preliminary data.</text>
</comment>
<dbReference type="PANTHER" id="PTHR10996:SF257">
    <property type="entry name" value="GLYOXYLATE REDUCTASE 1"/>
    <property type="match status" value="1"/>
</dbReference>
<dbReference type="InterPro" id="IPR006140">
    <property type="entry name" value="D-isomer_DH_NAD-bd"/>
</dbReference>
<organism evidence="6 7">
    <name type="scientific">Pseudonocardia adelaidensis</name>
    <dbReference type="NCBI Taxonomy" id="648754"/>
    <lineage>
        <taxon>Bacteria</taxon>
        <taxon>Bacillati</taxon>
        <taxon>Actinomycetota</taxon>
        <taxon>Actinomycetes</taxon>
        <taxon>Pseudonocardiales</taxon>
        <taxon>Pseudonocardiaceae</taxon>
        <taxon>Pseudonocardia</taxon>
    </lineage>
</organism>
<evidence type="ECO:0000256" key="3">
    <source>
        <dbReference type="RuleBase" id="RU003719"/>
    </source>
</evidence>
<dbReference type="PROSITE" id="PS00671">
    <property type="entry name" value="D_2_HYDROXYACID_DH_3"/>
    <property type="match status" value="1"/>
</dbReference>
<evidence type="ECO:0000259" key="4">
    <source>
        <dbReference type="Pfam" id="PF00389"/>
    </source>
</evidence>
<dbReference type="Pfam" id="PF00389">
    <property type="entry name" value="2-Hacid_dh"/>
    <property type="match status" value="1"/>
</dbReference>
<sequence>MRVVVTHWVHAGVTARLAEFCRPVAPSRQEELWPRAEVLARAREAEGLVVCMADRVDAELLTACPRLRVVSGVFKGQDTIDVAACVRRGVQVTVLPDLLTAPTAELVVGLVLALRRRLVEGDTWVRSGRHAGWRPRLYGSGLAGATVGIIGMGRIGRAVAGRLRGFDVTLVYSDPVPLPDPEARRLGARRVPFPELLAGSDVVVPLVPLTADTRHLLDAEALRRMRPGACVVNAARGSIVDEDAVAEALRDGTLGGYAADVFAFEDTASGAVAAGIPPALLTHPRTVLTPHLGSAVDDVRREMGLAVAEQVRDALAGRHPEGAITPPPPRTVPR</sequence>
<dbReference type="EMBL" id="BAABJO010000012">
    <property type="protein sequence ID" value="GAA5123461.1"/>
    <property type="molecule type" value="Genomic_DNA"/>
</dbReference>
<feature type="domain" description="D-isomer specific 2-hydroxyacid dehydrogenase catalytic" evidence="4">
    <location>
        <begin position="34"/>
        <end position="323"/>
    </location>
</feature>
<dbReference type="RefSeq" id="WP_345606195.1">
    <property type="nucleotide sequence ID" value="NZ_BAABJO010000012.1"/>
</dbReference>
<evidence type="ECO:0000256" key="2">
    <source>
        <dbReference type="ARBA" id="ARBA00023002"/>
    </source>
</evidence>
<dbReference type="Proteomes" id="UP001500804">
    <property type="component" value="Unassembled WGS sequence"/>
</dbReference>
<dbReference type="InterPro" id="IPR050223">
    <property type="entry name" value="D-isomer_2-hydroxyacid_DH"/>
</dbReference>
<feature type="domain" description="D-isomer specific 2-hydroxyacid dehydrogenase NAD-binding" evidence="5">
    <location>
        <begin position="108"/>
        <end position="293"/>
    </location>
</feature>
<reference evidence="7" key="1">
    <citation type="journal article" date="2019" name="Int. J. Syst. Evol. Microbiol.">
        <title>The Global Catalogue of Microorganisms (GCM) 10K type strain sequencing project: providing services to taxonomists for standard genome sequencing and annotation.</title>
        <authorList>
            <consortium name="The Broad Institute Genomics Platform"/>
            <consortium name="The Broad Institute Genome Sequencing Center for Infectious Disease"/>
            <person name="Wu L."/>
            <person name="Ma J."/>
        </authorList>
    </citation>
    <scope>NUCLEOTIDE SEQUENCE [LARGE SCALE GENOMIC DNA]</scope>
    <source>
        <strain evidence="7">JCM 18302</strain>
    </source>
</reference>
<dbReference type="Pfam" id="PF02826">
    <property type="entry name" value="2-Hacid_dh_C"/>
    <property type="match status" value="1"/>
</dbReference>